<evidence type="ECO:0000313" key="2">
    <source>
        <dbReference type="Proteomes" id="UP000695264"/>
    </source>
</evidence>
<name>A0ABX1C319_9ACTN</name>
<gene>
    <name evidence="1" type="ORF">HCK00_12325</name>
</gene>
<organism evidence="1 2">
    <name type="scientific">Streptomyces zingiberis</name>
    <dbReference type="NCBI Taxonomy" id="2053010"/>
    <lineage>
        <taxon>Bacteria</taxon>
        <taxon>Bacillati</taxon>
        <taxon>Actinomycetota</taxon>
        <taxon>Actinomycetes</taxon>
        <taxon>Kitasatosporales</taxon>
        <taxon>Streptomycetaceae</taxon>
        <taxon>Streptomyces</taxon>
    </lineage>
</organism>
<dbReference type="Proteomes" id="UP000695264">
    <property type="component" value="Unassembled WGS sequence"/>
</dbReference>
<sequence length="289" mass="31739">MLPWLPQQLVQPEELMVNMSPATESLWALVRPHTGEQVSVRPASRGHGSDVTALVECERGPVFVKACRNRPGGRRASMARERLINPSVHAFSPELRWHAESDEWIALGFEVVEGRSSDFGPNSGDLGAVVGLLDGLRGVPLPIEAGDWQETRWDRFAPEGTTEFFRGDTLLFTDVNPDNFVIGERRSWIVDWSMPTRGAGFIDPACLVVQLLAAGHSAEQAEEWAARCKGWVDADASAIDAFAMATLRMNKRQAERFPEAEWLGAMAEAAETWAGHRGVADPVPHGAGY</sequence>
<dbReference type="EMBL" id="JAATEN010000007">
    <property type="protein sequence ID" value="NJQ01294.1"/>
    <property type="molecule type" value="Genomic_DNA"/>
</dbReference>
<dbReference type="InterPro" id="IPR011009">
    <property type="entry name" value="Kinase-like_dom_sf"/>
</dbReference>
<comment type="caution">
    <text evidence="1">The sequence shown here is derived from an EMBL/GenBank/DDBJ whole genome shotgun (WGS) entry which is preliminary data.</text>
</comment>
<dbReference type="SUPFAM" id="SSF56112">
    <property type="entry name" value="Protein kinase-like (PK-like)"/>
    <property type="match status" value="1"/>
</dbReference>
<protein>
    <submittedName>
        <fullName evidence="1">Phosphotransferase</fullName>
    </submittedName>
</protein>
<evidence type="ECO:0000313" key="1">
    <source>
        <dbReference type="EMBL" id="NJQ01294.1"/>
    </source>
</evidence>
<reference evidence="1 2" key="1">
    <citation type="submission" date="2020-03" db="EMBL/GenBank/DDBJ databases">
        <title>WGS of actinomycetes isolated from Thailand.</title>
        <authorList>
            <person name="Thawai C."/>
        </authorList>
    </citation>
    <scope>NUCLEOTIDE SEQUENCE [LARGE SCALE GENOMIC DNA]</scope>
    <source>
        <strain evidence="1 2">PLAI 1-29</strain>
    </source>
</reference>
<accession>A0ABX1C319</accession>
<dbReference type="Gene3D" id="3.90.1200.10">
    <property type="match status" value="1"/>
</dbReference>
<keyword evidence="2" id="KW-1185">Reference proteome</keyword>
<proteinExistence type="predicted"/>